<accession>A0A3D9SJS4</accession>
<dbReference type="PROSITE" id="PS50943">
    <property type="entry name" value="HTH_CROC1"/>
    <property type="match status" value="1"/>
</dbReference>
<organism evidence="2 3">
    <name type="scientific">Thermomonospora umbrina</name>
    <dbReference type="NCBI Taxonomy" id="111806"/>
    <lineage>
        <taxon>Bacteria</taxon>
        <taxon>Bacillati</taxon>
        <taxon>Actinomycetota</taxon>
        <taxon>Actinomycetes</taxon>
        <taxon>Streptosporangiales</taxon>
        <taxon>Thermomonosporaceae</taxon>
        <taxon>Thermomonospora</taxon>
    </lineage>
</organism>
<dbReference type="SUPFAM" id="SSF47413">
    <property type="entry name" value="lambda repressor-like DNA-binding domains"/>
    <property type="match status" value="1"/>
</dbReference>
<dbReference type="Pfam" id="PF19054">
    <property type="entry name" value="DUF5753"/>
    <property type="match status" value="1"/>
</dbReference>
<dbReference type="Pfam" id="PF13560">
    <property type="entry name" value="HTH_31"/>
    <property type="match status" value="1"/>
</dbReference>
<protein>
    <submittedName>
        <fullName evidence="2">Helix-turn-helix protein</fullName>
    </submittedName>
</protein>
<evidence type="ECO:0000313" key="2">
    <source>
        <dbReference type="EMBL" id="REE96139.1"/>
    </source>
</evidence>
<dbReference type="RefSeq" id="WP_116021832.1">
    <property type="nucleotide sequence ID" value="NZ_QTTT01000001.1"/>
</dbReference>
<evidence type="ECO:0000313" key="3">
    <source>
        <dbReference type="Proteomes" id="UP000256661"/>
    </source>
</evidence>
<reference evidence="2 3" key="1">
    <citation type="submission" date="2018-08" db="EMBL/GenBank/DDBJ databases">
        <title>Sequencing the genomes of 1000 actinobacteria strains.</title>
        <authorList>
            <person name="Klenk H.-P."/>
        </authorList>
    </citation>
    <scope>NUCLEOTIDE SEQUENCE [LARGE SCALE GENOMIC DNA]</scope>
    <source>
        <strain evidence="2 3">DSM 43927</strain>
    </source>
</reference>
<dbReference type="SMART" id="SM00530">
    <property type="entry name" value="HTH_XRE"/>
    <property type="match status" value="1"/>
</dbReference>
<dbReference type="CDD" id="cd00093">
    <property type="entry name" value="HTH_XRE"/>
    <property type="match status" value="1"/>
</dbReference>
<proteinExistence type="predicted"/>
<dbReference type="GO" id="GO:0003677">
    <property type="term" value="F:DNA binding"/>
    <property type="evidence" value="ECO:0007669"/>
    <property type="project" value="InterPro"/>
</dbReference>
<comment type="caution">
    <text evidence="2">The sequence shown here is derived from an EMBL/GenBank/DDBJ whole genome shotgun (WGS) entry which is preliminary data.</text>
</comment>
<dbReference type="EMBL" id="QTTT01000001">
    <property type="protein sequence ID" value="REE96139.1"/>
    <property type="molecule type" value="Genomic_DNA"/>
</dbReference>
<dbReference type="AlphaFoldDB" id="A0A3D9SJS4"/>
<dbReference type="InterPro" id="IPR010982">
    <property type="entry name" value="Lambda_DNA-bd_dom_sf"/>
</dbReference>
<dbReference type="OrthoDB" id="5177725at2"/>
<dbReference type="Proteomes" id="UP000256661">
    <property type="component" value="Unassembled WGS sequence"/>
</dbReference>
<dbReference type="InterPro" id="IPR043917">
    <property type="entry name" value="DUF5753"/>
</dbReference>
<dbReference type="Gene3D" id="1.10.260.40">
    <property type="entry name" value="lambda repressor-like DNA-binding domains"/>
    <property type="match status" value="1"/>
</dbReference>
<sequence>MAADSPTIRRRQLMNALKRLRESAGLTQERAAEQLDWHHTKIFRIETGRTGPHPNDVRAMLDVYGVTDKAERDALIQLAKDARKRGWWYSYRDVLPSKYESYIGMEAEATSIREFHVAAIPGLLQTEGYATAFIRGGPLELDEDEIRRRVEVRMTRQHILRGPDRPQLWVILDEAAIHRAVGGPAVMRGQLEHLLAVARGRTTLQLVPYSVGAHPGATGNFSLLSFPESSDADAAYVEIVNGNLWIDRAEEVERFATAFDHLRAVAVSPEDTRAMLIAALNEYK</sequence>
<gene>
    <name evidence="2" type="ORF">DFJ69_1564</name>
</gene>
<name>A0A3D9SJS4_9ACTN</name>
<dbReference type="InterPro" id="IPR001387">
    <property type="entry name" value="Cro/C1-type_HTH"/>
</dbReference>
<evidence type="ECO:0000259" key="1">
    <source>
        <dbReference type="PROSITE" id="PS50943"/>
    </source>
</evidence>
<feature type="domain" description="HTH cro/C1-type" evidence="1">
    <location>
        <begin position="17"/>
        <end position="70"/>
    </location>
</feature>
<keyword evidence="3" id="KW-1185">Reference proteome</keyword>